<dbReference type="AlphaFoldDB" id="A0A7Y7ISY5"/>
<dbReference type="RefSeq" id="WP_176638535.1">
    <property type="nucleotide sequence ID" value="NZ_JABXXP010000003.1"/>
</dbReference>
<evidence type="ECO:0000313" key="1">
    <source>
        <dbReference type="EMBL" id="NVN09737.1"/>
    </source>
</evidence>
<dbReference type="Proteomes" id="UP000534870">
    <property type="component" value="Unassembled WGS sequence"/>
</dbReference>
<gene>
    <name evidence="1" type="ORF">HUK84_00985</name>
</gene>
<accession>A0A7Y7ISY5</accession>
<protein>
    <submittedName>
        <fullName evidence="1">Uncharacterized protein</fullName>
    </submittedName>
</protein>
<dbReference type="EMBL" id="JABXXP010000003">
    <property type="protein sequence ID" value="NVN09737.1"/>
    <property type="molecule type" value="Genomic_DNA"/>
</dbReference>
<organism evidence="1 2">
    <name type="scientific">Nguyenibacter vanlangensis</name>
    <dbReference type="NCBI Taxonomy" id="1216886"/>
    <lineage>
        <taxon>Bacteria</taxon>
        <taxon>Pseudomonadati</taxon>
        <taxon>Pseudomonadota</taxon>
        <taxon>Alphaproteobacteria</taxon>
        <taxon>Acetobacterales</taxon>
        <taxon>Acetobacteraceae</taxon>
        <taxon>Nguyenibacter</taxon>
    </lineage>
</organism>
<comment type="caution">
    <text evidence="1">The sequence shown here is derived from an EMBL/GenBank/DDBJ whole genome shotgun (WGS) entry which is preliminary data.</text>
</comment>
<proteinExistence type="predicted"/>
<evidence type="ECO:0000313" key="2">
    <source>
        <dbReference type="Proteomes" id="UP000534870"/>
    </source>
</evidence>
<sequence length="167" mass="18536">MVEGNHIDEAIWRPILEFLNKNPFGPHRYLKDIAPDIDSNIALQNIYYLAQNKLCTANIEPTPQGSFRYFGGVQITTRGIDFLKNDGGLSKRLRTITVELDGDTIKALIADKVDQSDAPDEDKGKIKHAIRSLPSNALTALTGELVKRGLSSASDLLPWLETALRHL</sequence>
<reference evidence="1 2" key="1">
    <citation type="submission" date="2020-06" db="EMBL/GenBank/DDBJ databases">
        <title>Description of novel acetic acid bacteria.</title>
        <authorList>
            <person name="Sombolestani A."/>
        </authorList>
    </citation>
    <scope>NUCLEOTIDE SEQUENCE [LARGE SCALE GENOMIC DNA]</scope>
    <source>
        <strain evidence="1 2">LMG 31431</strain>
    </source>
</reference>
<name>A0A7Y7ISY5_9PROT</name>